<dbReference type="AlphaFoldDB" id="A0A6P4ZHP9"/>
<keyword evidence="2" id="KW-1185">Reference proteome</keyword>
<keyword evidence="3" id="KW-0547">Nucleotide-binding</keyword>
<evidence type="ECO:0000259" key="1">
    <source>
        <dbReference type="Pfam" id="PF21635"/>
    </source>
</evidence>
<organism evidence="2 3">
    <name type="scientific">Branchiostoma belcheri</name>
    <name type="common">Amphioxus</name>
    <dbReference type="NCBI Taxonomy" id="7741"/>
    <lineage>
        <taxon>Eukaryota</taxon>
        <taxon>Metazoa</taxon>
        <taxon>Chordata</taxon>
        <taxon>Cephalochordata</taxon>
        <taxon>Leptocardii</taxon>
        <taxon>Amphioxiformes</taxon>
        <taxon>Branchiostomatidae</taxon>
        <taxon>Branchiostoma</taxon>
    </lineage>
</organism>
<evidence type="ECO:0000313" key="2">
    <source>
        <dbReference type="Proteomes" id="UP000515135"/>
    </source>
</evidence>
<protein>
    <submittedName>
        <fullName evidence="3">Helicase mov-10-B.1</fullName>
    </submittedName>
</protein>
<dbReference type="GO" id="GO:0004386">
    <property type="term" value="F:helicase activity"/>
    <property type="evidence" value="ECO:0007669"/>
    <property type="project" value="UniProtKB-KW"/>
</dbReference>
<dbReference type="Proteomes" id="UP000515135">
    <property type="component" value="Unplaced"/>
</dbReference>
<keyword evidence="3" id="KW-0347">Helicase</keyword>
<keyword evidence="3" id="KW-0067">ATP-binding</keyword>
<dbReference type="KEGG" id="bbel:109476973"/>
<gene>
    <name evidence="3" type="primary">LOC109476973</name>
</gene>
<dbReference type="RefSeq" id="XP_019633549.1">
    <property type="nucleotide sequence ID" value="XM_019777990.1"/>
</dbReference>
<dbReference type="Pfam" id="PF21635">
    <property type="entry name" value="Mov-10_helical"/>
    <property type="match status" value="1"/>
</dbReference>
<name>A0A6P4ZHP9_BRABE</name>
<dbReference type="InterPro" id="IPR049079">
    <property type="entry name" value="Mov-10_helical"/>
</dbReference>
<accession>A0A6P4ZHP9</accession>
<dbReference type="OrthoDB" id="6513042at2759"/>
<keyword evidence="3" id="KW-0378">Hydrolase</keyword>
<feature type="domain" description="Helicase MOV-10 helical" evidence="1">
    <location>
        <begin position="145"/>
        <end position="176"/>
    </location>
</feature>
<dbReference type="GeneID" id="109476973"/>
<sequence length="202" mass="23341">MVWRKPQFVLSDEDHVASGLGEHLLGPGDEYDINLRVRSIRGYTRHFVPVIFHFCRRLDNKNFHIARFLSAGINDELLRALAPAQPYTPPPRVYRVVRGTQELEGVKPDPPQRDGLVMERVGYYNIPSDLRWQLRGRGSDMLSGELSGALTFAGYSGRFGKLLHTEEIQMEVDIQRYNMDDVPLQKDNNPRLLRLRVLHFRC</sequence>
<proteinExistence type="predicted"/>
<evidence type="ECO:0000313" key="3">
    <source>
        <dbReference type="RefSeq" id="XP_019633549.1"/>
    </source>
</evidence>
<reference evidence="3" key="1">
    <citation type="submission" date="2025-08" db="UniProtKB">
        <authorList>
            <consortium name="RefSeq"/>
        </authorList>
    </citation>
    <scope>IDENTIFICATION</scope>
    <source>
        <tissue evidence="3">Gonad</tissue>
    </source>
</reference>